<evidence type="ECO:0000313" key="10">
    <source>
        <dbReference type="Proteomes" id="UP001383192"/>
    </source>
</evidence>
<protein>
    <recommendedName>
        <fullName evidence="2">carbonic anhydrase</fullName>
        <ecNumber evidence="2">4.2.1.1</ecNumber>
    </recommendedName>
</protein>
<evidence type="ECO:0000256" key="6">
    <source>
        <dbReference type="ARBA" id="ARBA00048348"/>
    </source>
</evidence>
<evidence type="ECO:0000256" key="7">
    <source>
        <dbReference type="SAM" id="SignalP"/>
    </source>
</evidence>
<dbReference type="EC" id="4.2.1.1" evidence="2"/>
<keyword evidence="7" id="KW-0732">Signal</keyword>
<keyword evidence="10" id="KW-1185">Reference proteome</keyword>
<evidence type="ECO:0000256" key="5">
    <source>
        <dbReference type="ARBA" id="ARBA00023239"/>
    </source>
</evidence>
<dbReference type="InterPro" id="IPR041891">
    <property type="entry name" value="Alpha_CA_prokaryot-like"/>
</dbReference>
<keyword evidence="5" id="KW-0456">Lyase</keyword>
<dbReference type="PANTHER" id="PTHR18952">
    <property type="entry name" value="CARBONIC ANHYDRASE"/>
    <property type="match status" value="1"/>
</dbReference>
<evidence type="ECO:0000259" key="8">
    <source>
        <dbReference type="PROSITE" id="PS51144"/>
    </source>
</evidence>
<dbReference type="Gene3D" id="3.10.200.10">
    <property type="entry name" value="Alpha carbonic anhydrase"/>
    <property type="match status" value="1"/>
</dbReference>
<dbReference type="PANTHER" id="PTHR18952:SF265">
    <property type="entry name" value="CARBONIC ANHYDRASE"/>
    <property type="match status" value="1"/>
</dbReference>
<feature type="signal peptide" evidence="7">
    <location>
        <begin position="1"/>
        <end position="16"/>
    </location>
</feature>
<comment type="catalytic activity">
    <reaction evidence="6">
        <text>hydrogencarbonate + H(+) = CO2 + H2O</text>
        <dbReference type="Rhea" id="RHEA:10748"/>
        <dbReference type="ChEBI" id="CHEBI:15377"/>
        <dbReference type="ChEBI" id="CHEBI:15378"/>
        <dbReference type="ChEBI" id="CHEBI:16526"/>
        <dbReference type="ChEBI" id="CHEBI:17544"/>
        <dbReference type="EC" id="4.2.1.1"/>
    </reaction>
</comment>
<dbReference type="AlphaFoldDB" id="A0AAW0C090"/>
<dbReference type="InterPro" id="IPR001148">
    <property type="entry name" value="CA_dom"/>
</dbReference>
<evidence type="ECO:0000256" key="1">
    <source>
        <dbReference type="ARBA" id="ARBA00010718"/>
    </source>
</evidence>
<dbReference type="GO" id="GO:0004089">
    <property type="term" value="F:carbonate dehydratase activity"/>
    <property type="evidence" value="ECO:0007669"/>
    <property type="project" value="UniProtKB-EC"/>
</dbReference>
<dbReference type="InterPro" id="IPR023561">
    <property type="entry name" value="Carbonic_anhydrase_a-class"/>
</dbReference>
<dbReference type="SMART" id="SM01057">
    <property type="entry name" value="Carb_anhydrase"/>
    <property type="match status" value="1"/>
</dbReference>
<comment type="caution">
    <text evidence="9">The sequence shown here is derived from an EMBL/GenBank/DDBJ whole genome shotgun (WGS) entry which is preliminary data.</text>
</comment>
<feature type="chain" id="PRO_5043945456" description="carbonic anhydrase" evidence="7">
    <location>
        <begin position="17"/>
        <end position="285"/>
    </location>
</feature>
<accession>A0AAW0C090</accession>
<dbReference type="InterPro" id="IPR036398">
    <property type="entry name" value="CA_dom_sf"/>
</dbReference>
<keyword evidence="4" id="KW-0862">Zinc</keyword>
<organism evidence="9 10">
    <name type="scientific">Paramarasmius palmivorus</name>
    <dbReference type="NCBI Taxonomy" id="297713"/>
    <lineage>
        <taxon>Eukaryota</taxon>
        <taxon>Fungi</taxon>
        <taxon>Dikarya</taxon>
        <taxon>Basidiomycota</taxon>
        <taxon>Agaricomycotina</taxon>
        <taxon>Agaricomycetes</taxon>
        <taxon>Agaricomycetidae</taxon>
        <taxon>Agaricales</taxon>
        <taxon>Marasmiineae</taxon>
        <taxon>Marasmiaceae</taxon>
        <taxon>Paramarasmius</taxon>
    </lineage>
</organism>
<dbReference type="Pfam" id="PF00194">
    <property type="entry name" value="Carb_anhydrase"/>
    <property type="match status" value="1"/>
</dbReference>
<dbReference type="Proteomes" id="UP001383192">
    <property type="component" value="Unassembled WGS sequence"/>
</dbReference>
<keyword evidence="3" id="KW-0479">Metal-binding</keyword>
<evidence type="ECO:0000313" key="9">
    <source>
        <dbReference type="EMBL" id="KAK7032398.1"/>
    </source>
</evidence>
<evidence type="ECO:0000256" key="2">
    <source>
        <dbReference type="ARBA" id="ARBA00012925"/>
    </source>
</evidence>
<proteinExistence type="inferred from homology"/>
<dbReference type="CDD" id="cd03124">
    <property type="entry name" value="alpha_CA_prokaryotic_like"/>
    <property type="match status" value="1"/>
</dbReference>
<dbReference type="SUPFAM" id="SSF51069">
    <property type="entry name" value="Carbonic anhydrase"/>
    <property type="match status" value="1"/>
</dbReference>
<gene>
    <name evidence="9" type="ORF">VNI00_013146</name>
</gene>
<sequence>MHFNALLSILAVTGTATCSCLHGTTFLRRELSEGGQVRVSNFSYDGERGPINWASLNQNNTLCRTGTTQSPINIDDTISKVDSSGAPDVDIPVVNEAAIENVGSSLNIIVNGTTTYQGNTFSLRQFHFHTPGEHRIREEYYPMEMHMVHQSDSGSLLVLAILFQLSEDGCSTDLITSSVVNIEDVREPGNVSKTGRLDFTQIIEAFTTGSLYTYTGSLTTPPCSEGVTFIVLEDPFSIDVKTYNVLKSVMKYNSRYLQNQPNHENLIQMAAEDSGCLASNETTSS</sequence>
<evidence type="ECO:0000256" key="4">
    <source>
        <dbReference type="ARBA" id="ARBA00022833"/>
    </source>
</evidence>
<name>A0AAW0C090_9AGAR</name>
<dbReference type="PROSITE" id="PS51144">
    <property type="entry name" value="ALPHA_CA_2"/>
    <property type="match status" value="1"/>
</dbReference>
<feature type="domain" description="Alpha-carbonic anhydrase" evidence="8">
    <location>
        <begin position="40"/>
        <end position="285"/>
    </location>
</feature>
<comment type="similarity">
    <text evidence="1">Belongs to the alpha-carbonic anhydrase family.</text>
</comment>
<evidence type="ECO:0000256" key="3">
    <source>
        <dbReference type="ARBA" id="ARBA00022723"/>
    </source>
</evidence>
<dbReference type="EMBL" id="JAYKXP010000065">
    <property type="protein sequence ID" value="KAK7032398.1"/>
    <property type="molecule type" value="Genomic_DNA"/>
</dbReference>
<dbReference type="GO" id="GO:0008270">
    <property type="term" value="F:zinc ion binding"/>
    <property type="evidence" value="ECO:0007669"/>
    <property type="project" value="InterPro"/>
</dbReference>
<reference evidence="9 10" key="1">
    <citation type="submission" date="2024-01" db="EMBL/GenBank/DDBJ databases">
        <title>A draft genome for a cacao thread blight-causing isolate of Paramarasmius palmivorus.</title>
        <authorList>
            <person name="Baruah I.K."/>
            <person name="Bukari Y."/>
            <person name="Amoako-Attah I."/>
            <person name="Meinhardt L.W."/>
            <person name="Bailey B.A."/>
            <person name="Cohen S.P."/>
        </authorList>
    </citation>
    <scope>NUCLEOTIDE SEQUENCE [LARGE SCALE GENOMIC DNA]</scope>
    <source>
        <strain evidence="9 10">GH-12</strain>
    </source>
</reference>